<dbReference type="PANTHER" id="PTHR42928">
    <property type="entry name" value="TRICARBOXYLATE-BINDING PROTEIN"/>
    <property type="match status" value="1"/>
</dbReference>
<dbReference type="Gene3D" id="3.40.190.10">
    <property type="entry name" value="Periplasmic binding protein-like II"/>
    <property type="match status" value="1"/>
</dbReference>
<comment type="similarity">
    <text evidence="1">Belongs to the UPF0065 (bug) family.</text>
</comment>
<accession>A0A937CSR8</accession>
<organism evidence="3 4">
    <name type="scientific">Ramlibacter monticola</name>
    <dbReference type="NCBI Taxonomy" id="1926872"/>
    <lineage>
        <taxon>Bacteria</taxon>
        <taxon>Pseudomonadati</taxon>
        <taxon>Pseudomonadota</taxon>
        <taxon>Betaproteobacteria</taxon>
        <taxon>Burkholderiales</taxon>
        <taxon>Comamonadaceae</taxon>
        <taxon>Ramlibacter</taxon>
    </lineage>
</organism>
<feature type="chain" id="PRO_5037326041" evidence="2">
    <location>
        <begin position="27"/>
        <end position="236"/>
    </location>
</feature>
<protein>
    <submittedName>
        <fullName evidence="3">Tripartite tricarboxylate transporter substrate binding protein</fullName>
    </submittedName>
</protein>
<comment type="caution">
    <text evidence="3">The sequence shown here is derived from an EMBL/GenBank/DDBJ whole genome shotgun (WGS) entry which is preliminary data.</text>
</comment>
<dbReference type="InterPro" id="IPR005064">
    <property type="entry name" value="BUG"/>
</dbReference>
<evidence type="ECO:0000256" key="2">
    <source>
        <dbReference type="SAM" id="SignalP"/>
    </source>
</evidence>
<dbReference type="InterPro" id="IPR042100">
    <property type="entry name" value="Bug_dom1"/>
</dbReference>
<reference evidence="3 4" key="1">
    <citation type="journal article" date="2017" name="Int. J. Syst. Evol. Microbiol.">
        <title>Ramlibacter monticola sp. nov., isolated from forest soil.</title>
        <authorList>
            <person name="Chaudhary D.K."/>
            <person name="Kim J."/>
        </authorList>
    </citation>
    <scope>NUCLEOTIDE SEQUENCE [LARGE SCALE GENOMIC DNA]</scope>
    <source>
        <strain evidence="3 4">KACC 19175</strain>
    </source>
</reference>
<dbReference type="PANTHER" id="PTHR42928:SF5">
    <property type="entry name" value="BLR1237 PROTEIN"/>
    <property type="match status" value="1"/>
</dbReference>
<dbReference type="AlphaFoldDB" id="A0A937CSR8"/>
<dbReference type="Pfam" id="PF03401">
    <property type="entry name" value="TctC"/>
    <property type="match status" value="1"/>
</dbReference>
<evidence type="ECO:0000313" key="3">
    <source>
        <dbReference type="EMBL" id="MBL0391501.1"/>
    </source>
</evidence>
<name>A0A937CSR8_9BURK</name>
<dbReference type="EMBL" id="JAEQNE010000002">
    <property type="protein sequence ID" value="MBL0391501.1"/>
    <property type="molecule type" value="Genomic_DNA"/>
</dbReference>
<gene>
    <name evidence="3" type="ORF">JJ685_10150</name>
</gene>
<evidence type="ECO:0000313" key="4">
    <source>
        <dbReference type="Proteomes" id="UP000599109"/>
    </source>
</evidence>
<dbReference type="Gene3D" id="3.40.190.150">
    <property type="entry name" value="Bordetella uptake gene, domain 1"/>
    <property type="match status" value="1"/>
</dbReference>
<dbReference type="Proteomes" id="UP000599109">
    <property type="component" value="Unassembled WGS sequence"/>
</dbReference>
<dbReference type="RefSeq" id="WP_201674128.1">
    <property type="nucleotide sequence ID" value="NZ_JAEQNE010000002.1"/>
</dbReference>
<feature type="signal peptide" evidence="2">
    <location>
        <begin position="1"/>
        <end position="26"/>
    </location>
</feature>
<keyword evidence="4" id="KW-1185">Reference proteome</keyword>
<proteinExistence type="inferred from homology"/>
<sequence>MRATAVLVAAFAAFLGLAGTPGEARAEYPEKPVRLVVPWPAGGGSDVVARAVAQAMGEELKQAMVIDNRPGANGGIGSATVARAPADGYTLVWVTADTHAMNPHVYPKLGYDPRTDFAPVGLVGYFPYALIVNANFPAATFADFVQRARQNPGKVTFASWGVGGSAHVAMEMVRSQAGFDVLHVPYQHVATALTFRRPQAARSTRIVRKRSALAMTLTDDSAIAAAATTGDSRRPK</sequence>
<keyword evidence="2" id="KW-0732">Signal</keyword>
<evidence type="ECO:0000256" key="1">
    <source>
        <dbReference type="ARBA" id="ARBA00006987"/>
    </source>
</evidence>